<feature type="transmembrane region" description="Helical" evidence="1">
    <location>
        <begin position="20"/>
        <end position="42"/>
    </location>
</feature>
<dbReference type="STRING" id="79883.GCA_001636495_01322"/>
<dbReference type="RefSeq" id="WP_148989267.1">
    <property type="nucleotide sequence ID" value="NZ_VTEV01000006.1"/>
</dbReference>
<dbReference type="AlphaFoldDB" id="A0A5D4SWS4"/>
<organism evidence="2 3">
    <name type="scientific">Sutcliffiella horikoshii</name>
    <dbReference type="NCBI Taxonomy" id="79883"/>
    <lineage>
        <taxon>Bacteria</taxon>
        <taxon>Bacillati</taxon>
        <taxon>Bacillota</taxon>
        <taxon>Bacilli</taxon>
        <taxon>Bacillales</taxon>
        <taxon>Bacillaceae</taxon>
        <taxon>Sutcliffiella</taxon>
    </lineage>
</organism>
<keyword evidence="1" id="KW-0472">Membrane</keyword>
<sequence>MLNFFMLQLFLYFPEDKSEYIPAGITFAIFFIAAIFVFRYIIKVSKRESQKAKALEEQLRREKVIKD</sequence>
<proteinExistence type="predicted"/>
<evidence type="ECO:0000256" key="1">
    <source>
        <dbReference type="SAM" id="Phobius"/>
    </source>
</evidence>
<comment type="caution">
    <text evidence="2">The sequence shown here is derived from an EMBL/GenBank/DDBJ whole genome shotgun (WGS) entry which is preliminary data.</text>
</comment>
<name>A0A5D4SWS4_9BACI</name>
<gene>
    <name evidence="2" type="ORF">FZC76_16490</name>
</gene>
<reference evidence="2 3" key="1">
    <citation type="submission" date="2019-08" db="EMBL/GenBank/DDBJ databases">
        <title>Bacillus genomes from the desert of Cuatro Cienegas, Coahuila.</title>
        <authorList>
            <person name="Olmedo-Alvarez G."/>
        </authorList>
    </citation>
    <scope>NUCLEOTIDE SEQUENCE [LARGE SCALE GENOMIC DNA]</scope>
    <source>
        <strain evidence="2 3">CH28_1T</strain>
    </source>
</reference>
<dbReference type="Proteomes" id="UP000322524">
    <property type="component" value="Unassembled WGS sequence"/>
</dbReference>
<keyword evidence="1" id="KW-0812">Transmembrane</keyword>
<evidence type="ECO:0000313" key="2">
    <source>
        <dbReference type="EMBL" id="TYS67121.1"/>
    </source>
</evidence>
<evidence type="ECO:0000313" key="3">
    <source>
        <dbReference type="Proteomes" id="UP000322524"/>
    </source>
</evidence>
<accession>A0A5D4SWS4</accession>
<protein>
    <submittedName>
        <fullName evidence="2">Uncharacterized protein</fullName>
    </submittedName>
</protein>
<keyword evidence="1" id="KW-1133">Transmembrane helix</keyword>
<dbReference type="EMBL" id="VTEV01000006">
    <property type="protein sequence ID" value="TYS67121.1"/>
    <property type="molecule type" value="Genomic_DNA"/>
</dbReference>